<name>A0A7I4YXD9_HAECO</name>
<dbReference type="WBParaSite" id="HCON_00144990-00001">
    <property type="protein sequence ID" value="HCON_00144990-00001"/>
    <property type="gene ID" value="HCON_00144990"/>
</dbReference>
<organism evidence="1 2">
    <name type="scientific">Haemonchus contortus</name>
    <name type="common">Barber pole worm</name>
    <dbReference type="NCBI Taxonomy" id="6289"/>
    <lineage>
        <taxon>Eukaryota</taxon>
        <taxon>Metazoa</taxon>
        <taxon>Ecdysozoa</taxon>
        <taxon>Nematoda</taxon>
        <taxon>Chromadorea</taxon>
        <taxon>Rhabditida</taxon>
        <taxon>Rhabditina</taxon>
        <taxon>Rhabditomorpha</taxon>
        <taxon>Strongyloidea</taxon>
        <taxon>Trichostrongylidae</taxon>
        <taxon>Haemonchus</taxon>
    </lineage>
</organism>
<evidence type="ECO:0000313" key="2">
    <source>
        <dbReference type="WBParaSite" id="HCON_00144990-00001"/>
    </source>
</evidence>
<keyword evidence="1" id="KW-1185">Reference proteome</keyword>
<sequence>MKASAGVRRSATTERFHIQKFIPRETGRTVNAPIVGSEEMRRKVWKEKEDSVFKKRASSRFSGMLAPFFQTFRDEDVNSLNTSRRARKLHTFNVPWAVVTGRYKIKADPTNTDSFTRTQEVAVQPKTMAALRILGPEGRYEQGSNV</sequence>
<protein>
    <submittedName>
        <fullName evidence="2">Uncharacterized protein</fullName>
    </submittedName>
</protein>
<reference evidence="2" key="1">
    <citation type="submission" date="2020-12" db="UniProtKB">
        <authorList>
            <consortium name="WormBaseParasite"/>
        </authorList>
    </citation>
    <scope>IDENTIFICATION</scope>
    <source>
        <strain evidence="2">MHco3</strain>
    </source>
</reference>
<evidence type="ECO:0000313" key="1">
    <source>
        <dbReference type="Proteomes" id="UP000025227"/>
    </source>
</evidence>
<proteinExistence type="predicted"/>
<dbReference type="Proteomes" id="UP000025227">
    <property type="component" value="Unplaced"/>
</dbReference>
<accession>A0A7I4YXD9</accession>
<dbReference type="AlphaFoldDB" id="A0A7I4YXD9"/>